<dbReference type="InParanoid" id="A0A2I4BWK4"/>
<evidence type="ECO:0000256" key="8">
    <source>
        <dbReference type="ARBA" id="ARBA00022857"/>
    </source>
</evidence>
<evidence type="ECO:0000256" key="1">
    <source>
        <dbReference type="ARBA" id="ARBA00004613"/>
    </source>
</evidence>
<organism evidence="13 14">
    <name type="scientific">Austrofundulus limnaeus</name>
    <name type="common">Annual killifish</name>
    <dbReference type="NCBI Taxonomy" id="52670"/>
    <lineage>
        <taxon>Eukaryota</taxon>
        <taxon>Metazoa</taxon>
        <taxon>Chordata</taxon>
        <taxon>Craniata</taxon>
        <taxon>Vertebrata</taxon>
        <taxon>Euteleostomi</taxon>
        <taxon>Actinopterygii</taxon>
        <taxon>Neopterygii</taxon>
        <taxon>Teleostei</taxon>
        <taxon>Neoteleostei</taxon>
        <taxon>Acanthomorphata</taxon>
        <taxon>Ovalentaria</taxon>
        <taxon>Atherinomorphae</taxon>
        <taxon>Cyprinodontiformes</taxon>
        <taxon>Rivulidae</taxon>
        <taxon>Austrofundulus</taxon>
    </lineage>
</organism>
<keyword evidence="8 11" id="KW-0521">NADP</keyword>
<comment type="subcellular location">
    <subcellularLocation>
        <location evidence="1">Secreted</location>
    </subcellularLocation>
</comment>
<evidence type="ECO:0000256" key="12">
    <source>
        <dbReference type="SAM" id="Phobius"/>
    </source>
</evidence>
<keyword evidence="12" id="KW-0472">Membrane</keyword>
<dbReference type="AlphaFoldDB" id="A0A2I4BWK4"/>
<dbReference type="PRINTS" id="PR00970">
    <property type="entry name" value="RIBTRNSFRASE"/>
</dbReference>
<evidence type="ECO:0000256" key="2">
    <source>
        <dbReference type="ARBA" id="ARBA00009558"/>
    </source>
</evidence>
<proteinExistence type="inferred from homology"/>
<keyword evidence="4" id="KW-0800">Toxin</keyword>
<evidence type="ECO:0000313" key="14">
    <source>
        <dbReference type="RefSeq" id="XP_013872094.1"/>
    </source>
</evidence>
<dbReference type="PANTHER" id="PTHR10339:SF25">
    <property type="entry name" value="SECRETED EXOENZYME S"/>
    <property type="match status" value="1"/>
</dbReference>
<dbReference type="OrthoDB" id="423533at2759"/>
<dbReference type="GeneID" id="106523257"/>
<evidence type="ECO:0000256" key="5">
    <source>
        <dbReference type="ARBA" id="ARBA00022676"/>
    </source>
</evidence>
<dbReference type="InterPro" id="IPR000768">
    <property type="entry name" value="ART"/>
</dbReference>
<dbReference type="KEGG" id="alim:106523257"/>
<keyword evidence="13" id="KW-1185">Reference proteome</keyword>
<evidence type="ECO:0000256" key="4">
    <source>
        <dbReference type="ARBA" id="ARBA00022656"/>
    </source>
</evidence>
<evidence type="ECO:0000256" key="3">
    <source>
        <dbReference type="ARBA" id="ARBA00022525"/>
    </source>
</evidence>
<evidence type="ECO:0000313" key="13">
    <source>
        <dbReference type="Proteomes" id="UP000192220"/>
    </source>
</evidence>
<feature type="transmembrane region" description="Helical" evidence="12">
    <location>
        <begin position="289"/>
        <end position="307"/>
    </location>
</feature>
<feature type="transmembrane region" description="Helical" evidence="12">
    <location>
        <begin position="314"/>
        <end position="332"/>
    </location>
</feature>
<dbReference type="SUPFAM" id="SSF56399">
    <property type="entry name" value="ADP-ribosylation"/>
    <property type="match status" value="1"/>
</dbReference>
<dbReference type="Gene3D" id="3.90.176.10">
    <property type="entry name" value="Toxin ADP-ribosyltransferase, Chain A, domain 1"/>
    <property type="match status" value="1"/>
</dbReference>
<keyword evidence="7" id="KW-0548">Nucleotidyltransferase</keyword>
<keyword evidence="11" id="KW-0520">NAD</keyword>
<protein>
    <recommendedName>
        <fullName evidence="11">NAD(P)(+)--arginine ADP-ribosyltransferase</fullName>
        <ecNumber evidence="11">2.4.2.31</ecNumber>
    </recommendedName>
    <alternativeName>
        <fullName evidence="11">Mono(ADP-ribosyl)transferase</fullName>
    </alternativeName>
</protein>
<evidence type="ECO:0000256" key="7">
    <source>
        <dbReference type="ARBA" id="ARBA00022695"/>
    </source>
</evidence>
<sequence>MEFRFQSVRLLRDWVVLCAFLLVVLLFLRHWWLQRPAEAEEPKTLLPLDMATDSVDDMYAGCRSESVSMIELFGVFEWHANKPFSIAWSLVEKAAKKPVHKHLRDDHSTAVYLFTSYGPIRQNFSRALKTGKHEYSTNKFTFHYFYFYLTETIQVLNNNQTPCRTVYHRTWQYFDRNVMNAFVRFGALTWAVSSKQSFELDGNVSCFEIYTCFGADITHYSSRDQEGQVLIPTYEVFKVTRVLTDESWCNMVYNLQSTKIPKTDQNCKLFQSLRTFFDPSMKHVDGGNVVAVSACLLLIIMISLILIKHNQKCYVAVVLGWLLVIITVALLLG</sequence>
<accession>A0A2I4BWK4</accession>
<evidence type="ECO:0000256" key="6">
    <source>
        <dbReference type="ARBA" id="ARBA00022679"/>
    </source>
</evidence>
<dbReference type="RefSeq" id="XP_013872094.1">
    <property type="nucleotide sequence ID" value="XM_014016640.1"/>
</dbReference>
<keyword evidence="9" id="KW-0843">Virulence</keyword>
<keyword evidence="12" id="KW-0812">Transmembrane</keyword>
<dbReference type="GO" id="GO:0003950">
    <property type="term" value="F:NAD+ poly-ADP-ribosyltransferase activity"/>
    <property type="evidence" value="ECO:0007669"/>
    <property type="project" value="TreeGrafter"/>
</dbReference>
<dbReference type="Pfam" id="PF01129">
    <property type="entry name" value="ART"/>
    <property type="match status" value="1"/>
</dbReference>
<comment type="catalytic activity">
    <reaction evidence="10 11">
        <text>L-arginyl-[protein] + NAD(+) = N(omega)-(ADP-D-ribosyl)-L-arginyl-[protein] + nicotinamide + H(+)</text>
        <dbReference type="Rhea" id="RHEA:19149"/>
        <dbReference type="Rhea" id="RHEA-COMP:10532"/>
        <dbReference type="Rhea" id="RHEA-COMP:15087"/>
        <dbReference type="ChEBI" id="CHEBI:15378"/>
        <dbReference type="ChEBI" id="CHEBI:17154"/>
        <dbReference type="ChEBI" id="CHEBI:29965"/>
        <dbReference type="ChEBI" id="CHEBI:57540"/>
        <dbReference type="ChEBI" id="CHEBI:142554"/>
        <dbReference type="EC" id="2.4.2.31"/>
    </reaction>
</comment>
<gene>
    <name evidence="14" type="primary">LOC106523257</name>
</gene>
<dbReference type="GO" id="GO:0016779">
    <property type="term" value="F:nucleotidyltransferase activity"/>
    <property type="evidence" value="ECO:0007669"/>
    <property type="project" value="UniProtKB-KW"/>
</dbReference>
<reference evidence="14" key="1">
    <citation type="submission" date="2025-08" db="UniProtKB">
        <authorList>
            <consortium name="RefSeq"/>
        </authorList>
    </citation>
    <scope>IDENTIFICATION</scope>
    <source>
        <strain evidence="14">Quisiro</strain>
        <tissue evidence="14">Liver</tissue>
    </source>
</reference>
<dbReference type="PANTHER" id="PTHR10339">
    <property type="entry name" value="ADP-RIBOSYLTRANSFERASE"/>
    <property type="match status" value="1"/>
</dbReference>
<evidence type="ECO:0000256" key="9">
    <source>
        <dbReference type="ARBA" id="ARBA00023026"/>
    </source>
</evidence>
<dbReference type="GO" id="GO:0005576">
    <property type="term" value="C:extracellular region"/>
    <property type="evidence" value="ECO:0007669"/>
    <property type="project" value="UniProtKB-SubCell"/>
</dbReference>
<dbReference type="GO" id="GO:0090729">
    <property type="term" value="F:toxin activity"/>
    <property type="evidence" value="ECO:0007669"/>
    <property type="project" value="UniProtKB-KW"/>
</dbReference>
<keyword evidence="12" id="KW-1133">Transmembrane helix</keyword>
<name>A0A2I4BWK4_AUSLI</name>
<keyword evidence="3" id="KW-0964">Secreted</keyword>
<evidence type="ECO:0000256" key="11">
    <source>
        <dbReference type="RuleBase" id="RU361228"/>
    </source>
</evidence>
<keyword evidence="5 11" id="KW-0328">Glycosyltransferase</keyword>
<evidence type="ECO:0000256" key="10">
    <source>
        <dbReference type="ARBA" id="ARBA00047597"/>
    </source>
</evidence>
<dbReference type="Proteomes" id="UP000192220">
    <property type="component" value="Unplaced"/>
</dbReference>
<dbReference type="EC" id="2.4.2.31" evidence="11"/>
<dbReference type="InterPro" id="IPR050999">
    <property type="entry name" value="ADP-ribosyltransferase_ARG"/>
</dbReference>
<comment type="similarity">
    <text evidence="2 11">Belongs to the Arg-specific ADP-ribosyltransferase family.</text>
</comment>
<dbReference type="GO" id="GO:0106274">
    <property type="term" value="F:NAD+-protein-arginine ADP-ribosyltransferase activity"/>
    <property type="evidence" value="ECO:0007669"/>
    <property type="project" value="UniProtKB-EC"/>
</dbReference>
<keyword evidence="6 11" id="KW-0808">Transferase</keyword>